<dbReference type="AlphaFoldDB" id="A0AAW2FWE2"/>
<proteinExistence type="predicted"/>
<sequence>MACYDSGRISRLHYQGPVFSLFFFNINRILHVTNFSLTCCKTQSVACSVLTRFREDRVLQRILLRSTTLSYSLAMYVKLLNKLSLVIFAVFLRMPSPIFFNVVKFMKSSTKKFLLEYIFFSISLSPFARLRSYYPHQFLLARKDQISRLSYNDRFRSPRHCEHPDELLPNNSIYGVVAVVVRYTFSRFKGSRRFAGCGRLRRDAWRPSPAATPPCSVSLFLPSRFPARVHPMPGTLRPLHLIMRTTQFTPDRHRKIRKFTGRIIFFRRIYEF</sequence>
<evidence type="ECO:0000313" key="1">
    <source>
        <dbReference type="EMBL" id="KAL0119693.1"/>
    </source>
</evidence>
<keyword evidence="2" id="KW-1185">Reference proteome</keyword>
<accession>A0AAW2FWE2</accession>
<dbReference type="EMBL" id="JADYXP020000007">
    <property type="protein sequence ID" value="KAL0119693.1"/>
    <property type="molecule type" value="Genomic_DNA"/>
</dbReference>
<organism evidence="1 2">
    <name type="scientific">Cardiocondyla obscurior</name>
    <dbReference type="NCBI Taxonomy" id="286306"/>
    <lineage>
        <taxon>Eukaryota</taxon>
        <taxon>Metazoa</taxon>
        <taxon>Ecdysozoa</taxon>
        <taxon>Arthropoda</taxon>
        <taxon>Hexapoda</taxon>
        <taxon>Insecta</taxon>
        <taxon>Pterygota</taxon>
        <taxon>Neoptera</taxon>
        <taxon>Endopterygota</taxon>
        <taxon>Hymenoptera</taxon>
        <taxon>Apocrita</taxon>
        <taxon>Aculeata</taxon>
        <taxon>Formicoidea</taxon>
        <taxon>Formicidae</taxon>
        <taxon>Myrmicinae</taxon>
        <taxon>Cardiocondyla</taxon>
    </lineage>
</organism>
<protein>
    <submittedName>
        <fullName evidence="1">Uncharacterized protein</fullName>
    </submittedName>
</protein>
<reference evidence="1 2" key="1">
    <citation type="submission" date="2023-03" db="EMBL/GenBank/DDBJ databases">
        <title>High recombination rates correlate with genetic variation in Cardiocondyla obscurior ants.</title>
        <authorList>
            <person name="Errbii M."/>
        </authorList>
    </citation>
    <scope>NUCLEOTIDE SEQUENCE [LARGE SCALE GENOMIC DNA]</scope>
    <source>
        <strain evidence="1">Alpha-2009</strain>
        <tissue evidence="1">Whole body</tissue>
    </source>
</reference>
<evidence type="ECO:0000313" key="2">
    <source>
        <dbReference type="Proteomes" id="UP001430953"/>
    </source>
</evidence>
<name>A0AAW2FWE2_9HYME</name>
<comment type="caution">
    <text evidence="1">The sequence shown here is derived from an EMBL/GenBank/DDBJ whole genome shotgun (WGS) entry which is preliminary data.</text>
</comment>
<dbReference type="Proteomes" id="UP001430953">
    <property type="component" value="Unassembled WGS sequence"/>
</dbReference>
<gene>
    <name evidence="1" type="ORF">PUN28_007855</name>
</gene>